<dbReference type="Proteomes" id="UP001374584">
    <property type="component" value="Unassembled WGS sequence"/>
</dbReference>
<evidence type="ECO:0000256" key="3">
    <source>
        <dbReference type="SAM" id="MobiDB-lite"/>
    </source>
</evidence>
<evidence type="ECO:0000313" key="6">
    <source>
        <dbReference type="Proteomes" id="UP001374584"/>
    </source>
</evidence>
<dbReference type="AlphaFoldDB" id="A0AAN9REV6"/>
<keyword evidence="6" id="KW-1185">Reference proteome</keyword>
<comment type="subcellular location">
    <subcellularLocation>
        <location evidence="1">Membrane</location>
    </subcellularLocation>
</comment>
<evidence type="ECO:0000256" key="4">
    <source>
        <dbReference type="SAM" id="Phobius"/>
    </source>
</evidence>
<dbReference type="GO" id="GO:0098542">
    <property type="term" value="P:defense response to other organism"/>
    <property type="evidence" value="ECO:0007669"/>
    <property type="project" value="InterPro"/>
</dbReference>
<accession>A0AAN9REV6</accession>
<reference evidence="5 6" key="1">
    <citation type="submission" date="2024-01" db="EMBL/GenBank/DDBJ databases">
        <title>The genomes of 5 underutilized Papilionoideae crops provide insights into root nodulation and disease resistanc.</title>
        <authorList>
            <person name="Jiang F."/>
        </authorList>
    </citation>
    <scope>NUCLEOTIDE SEQUENCE [LARGE SCALE GENOMIC DNA]</scope>
    <source>
        <strain evidence="5">JINMINGXINNONG_FW02</strain>
        <tissue evidence="5">Leaves</tissue>
    </source>
</reference>
<dbReference type="InterPro" id="IPR044839">
    <property type="entry name" value="NDR1-like"/>
</dbReference>
<evidence type="ECO:0000256" key="1">
    <source>
        <dbReference type="ARBA" id="ARBA00004370"/>
    </source>
</evidence>
<dbReference type="GO" id="GO:0005886">
    <property type="term" value="C:plasma membrane"/>
    <property type="evidence" value="ECO:0007669"/>
    <property type="project" value="TreeGrafter"/>
</dbReference>
<feature type="transmembrane region" description="Helical" evidence="4">
    <location>
        <begin position="74"/>
        <end position="100"/>
    </location>
</feature>
<keyword evidence="4" id="KW-0812">Transmembrane</keyword>
<dbReference type="EMBL" id="JAYMYR010000004">
    <property type="protein sequence ID" value="KAK7369362.1"/>
    <property type="molecule type" value="Genomic_DNA"/>
</dbReference>
<evidence type="ECO:0000256" key="2">
    <source>
        <dbReference type="ARBA" id="ARBA00023136"/>
    </source>
</evidence>
<dbReference type="PANTHER" id="PTHR31234">
    <property type="entry name" value="LATE EMBRYOGENESIS ABUNDANT (LEA) HYDROXYPROLINE-RICH GLYCOPROTEIN FAMILY"/>
    <property type="match status" value="1"/>
</dbReference>
<protein>
    <recommendedName>
        <fullName evidence="7">Late embryogenesis abundant protein LEA-2 subgroup domain-containing protein</fullName>
    </recommendedName>
</protein>
<evidence type="ECO:0008006" key="7">
    <source>
        <dbReference type="Google" id="ProtNLM"/>
    </source>
</evidence>
<dbReference type="PANTHER" id="PTHR31234:SF68">
    <property type="entry name" value="EXPRESSED PROTEIN"/>
    <property type="match status" value="1"/>
</dbReference>
<feature type="region of interest" description="Disordered" evidence="3">
    <location>
        <begin position="1"/>
        <end position="27"/>
    </location>
</feature>
<proteinExistence type="predicted"/>
<keyword evidence="2 4" id="KW-0472">Membrane</keyword>
<organism evidence="5 6">
    <name type="scientific">Phaseolus coccineus</name>
    <name type="common">Scarlet runner bean</name>
    <name type="synonym">Phaseolus multiflorus</name>
    <dbReference type="NCBI Taxonomy" id="3886"/>
    <lineage>
        <taxon>Eukaryota</taxon>
        <taxon>Viridiplantae</taxon>
        <taxon>Streptophyta</taxon>
        <taxon>Embryophyta</taxon>
        <taxon>Tracheophyta</taxon>
        <taxon>Spermatophyta</taxon>
        <taxon>Magnoliopsida</taxon>
        <taxon>eudicotyledons</taxon>
        <taxon>Gunneridae</taxon>
        <taxon>Pentapetalae</taxon>
        <taxon>rosids</taxon>
        <taxon>fabids</taxon>
        <taxon>Fabales</taxon>
        <taxon>Fabaceae</taxon>
        <taxon>Papilionoideae</taxon>
        <taxon>50 kb inversion clade</taxon>
        <taxon>NPAAA clade</taxon>
        <taxon>indigoferoid/millettioid clade</taxon>
        <taxon>Phaseoleae</taxon>
        <taxon>Phaseolus</taxon>
    </lineage>
</organism>
<comment type="caution">
    <text evidence="5">The sequence shown here is derived from an EMBL/GenBank/DDBJ whole genome shotgun (WGS) entry which is preliminary data.</text>
</comment>
<evidence type="ECO:0000313" key="5">
    <source>
        <dbReference type="EMBL" id="KAK7369362.1"/>
    </source>
</evidence>
<sequence>MEGQANAADPTVMASLPLPPPPGRQSHETYIVQLPKNQVYRVPPRENALIVEQYRNPAAPKKTRGACCSCDRRVLLTLGLIAVSIVAIVGITLATLYLIFDPTGPTFSISNLVVKSGGADWNSRPQYKVSLIANNPNEKLGIQYEAGEVSLLFEGTRIAGGRFPKLDQCREESSVVIANMSGPGGLFRWVSSSGDGPVPLELEMNLAVRIRTAGMETWLMSSNVFCHFMVTDLRNNTRVLSQKCDTDFKEY</sequence>
<keyword evidence="4" id="KW-1133">Transmembrane helix</keyword>
<gene>
    <name evidence="5" type="ORF">VNO80_11399</name>
</gene>
<name>A0AAN9REV6_PHACN</name>